<feature type="compositionally biased region" description="Basic and acidic residues" evidence="1">
    <location>
        <begin position="78"/>
        <end position="89"/>
    </location>
</feature>
<accession>A0A7H0SLW7</accession>
<reference evidence="2 3" key="1">
    <citation type="submission" date="2019-12" db="EMBL/GenBank/DDBJ databases">
        <title>Corynebacterium sp. nov., isolated from feces of the Anser Albifrons in China.</title>
        <authorList>
            <person name="Liu Q."/>
        </authorList>
    </citation>
    <scope>NUCLEOTIDE SEQUENCE [LARGE SCALE GENOMIC DNA]</scope>
    <source>
        <strain evidence="2 3">4H37-19</strain>
    </source>
</reference>
<sequence length="89" mass="10316">MGRLLILLLIIVAAVLLWKAFGPGTWKRTAATPPVHRIKGPDDDPEFLWKLEKEQFKRRRAEEHRKQQEAEQSPPPPDSERPGKTEDEH</sequence>
<dbReference type="EMBL" id="CP046884">
    <property type="protein sequence ID" value="QNQ89542.1"/>
    <property type="molecule type" value="Genomic_DNA"/>
</dbReference>
<dbReference type="RefSeq" id="WP_187974996.1">
    <property type="nucleotide sequence ID" value="NZ_CP046884.1"/>
</dbReference>
<gene>
    <name evidence="2" type="ORF">GP475_01995</name>
</gene>
<dbReference type="KEGG" id="cpoy:GP475_01995"/>
<protein>
    <submittedName>
        <fullName evidence="2">Uncharacterized protein</fullName>
    </submittedName>
</protein>
<organism evidence="2 3">
    <name type="scientific">Corynebacterium poyangense</name>
    <dbReference type="NCBI Taxonomy" id="2684405"/>
    <lineage>
        <taxon>Bacteria</taxon>
        <taxon>Bacillati</taxon>
        <taxon>Actinomycetota</taxon>
        <taxon>Actinomycetes</taxon>
        <taxon>Mycobacteriales</taxon>
        <taxon>Corynebacteriaceae</taxon>
        <taxon>Corynebacterium</taxon>
    </lineage>
</organism>
<feature type="compositionally biased region" description="Basic and acidic residues" evidence="1">
    <location>
        <begin position="58"/>
        <end position="69"/>
    </location>
</feature>
<proteinExistence type="predicted"/>
<name>A0A7H0SLW7_9CORY</name>
<evidence type="ECO:0000313" key="2">
    <source>
        <dbReference type="EMBL" id="QNQ89542.1"/>
    </source>
</evidence>
<dbReference type="AlphaFoldDB" id="A0A7H0SLW7"/>
<evidence type="ECO:0000313" key="3">
    <source>
        <dbReference type="Proteomes" id="UP000516320"/>
    </source>
</evidence>
<dbReference type="Proteomes" id="UP000516320">
    <property type="component" value="Chromosome"/>
</dbReference>
<feature type="region of interest" description="Disordered" evidence="1">
    <location>
        <begin position="58"/>
        <end position="89"/>
    </location>
</feature>
<evidence type="ECO:0000256" key="1">
    <source>
        <dbReference type="SAM" id="MobiDB-lite"/>
    </source>
</evidence>
<feature type="region of interest" description="Disordered" evidence="1">
    <location>
        <begin position="25"/>
        <end position="45"/>
    </location>
</feature>
<keyword evidence="3" id="KW-1185">Reference proteome</keyword>